<dbReference type="GO" id="GO:0003677">
    <property type="term" value="F:DNA binding"/>
    <property type="evidence" value="ECO:0007669"/>
    <property type="project" value="InterPro"/>
</dbReference>
<comment type="similarity">
    <text evidence="1">Belongs to the N(4)/N(6)-methyltransferase family.</text>
</comment>
<dbReference type="Gene3D" id="3.40.50.150">
    <property type="entry name" value="Vaccinia Virus protein VP39"/>
    <property type="match status" value="1"/>
</dbReference>
<protein>
    <submittedName>
        <fullName evidence="6">Site-specific DNA-methyltransferase</fullName>
    </submittedName>
</protein>
<dbReference type="PRINTS" id="PR00506">
    <property type="entry name" value="D21N6MTFRASE"/>
</dbReference>
<dbReference type="AlphaFoldDB" id="A0A6L9W592"/>
<proteinExistence type="inferred from homology"/>
<dbReference type="InterPro" id="IPR002295">
    <property type="entry name" value="N4/N6-MTase_EcoPI_Mod-like"/>
</dbReference>
<dbReference type="SUPFAM" id="SSF53335">
    <property type="entry name" value="S-adenosyl-L-methionine-dependent methyltransferases"/>
    <property type="match status" value="1"/>
</dbReference>
<dbReference type="InterPro" id="IPR002941">
    <property type="entry name" value="DNA_methylase_N4/N6"/>
</dbReference>
<dbReference type="GO" id="GO:0032259">
    <property type="term" value="P:methylation"/>
    <property type="evidence" value="ECO:0007669"/>
    <property type="project" value="UniProtKB-KW"/>
</dbReference>
<evidence type="ECO:0000259" key="5">
    <source>
        <dbReference type="Pfam" id="PF01555"/>
    </source>
</evidence>
<comment type="caution">
    <text evidence="6">The sequence shown here is derived from an EMBL/GenBank/DDBJ whole genome shotgun (WGS) entry which is preliminary data.</text>
</comment>
<gene>
    <name evidence="6" type="ORF">GCU60_14485</name>
</gene>
<evidence type="ECO:0000313" key="6">
    <source>
        <dbReference type="EMBL" id="NEK86949.1"/>
    </source>
</evidence>
<feature type="domain" description="DNA methylase N-4/N-6" evidence="5">
    <location>
        <begin position="152"/>
        <end position="476"/>
    </location>
</feature>
<dbReference type="GO" id="GO:0008170">
    <property type="term" value="F:N-methyltransferase activity"/>
    <property type="evidence" value="ECO:0007669"/>
    <property type="project" value="InterPro"/>
</dbReference>
<dbReference type="PROSITE" id="PS00092">
    <property type="entry name" value="N6_MTASE"/>
    <property type="match status" value="1"/>
</dbReference>
<keyword evidence="3 6" id="KW-0808">Transferase</keyword>
<dbReference type="Proteomes" id="UP000479241">
    <property type="component" value="Unassembled WGS sequence"/>
</dbReference>
<dbReference type="RefSeq" id="WP_163206429.1">
    <property type="nucleotide sequence ID" value="NZ_JAAGWG010000023.1"/>
</dbReference>
<evidence type="ECO:0000256" key="4">
    <source>
        <dbReference type="ARBA" id="ARBA00022691"/>
    </source>
</evidence>
<evidence type="ECO:0000256" key="3">
    <source>
        <dbReference type="ARBA" id="ARBA00022679"/>
    </source>
</evidence>
<sequence>MVANRQKPILDDAIDRIDNPALRRLIESEVEKLRGSRTFGLLFDRHMPEAARLSNHPVRKGVTVALRDESSTDTWTVERFTSTVRAVAVLDDGSERPVSDLVVVRAFGDPVYPGLRSVERIERTPGQPWHTVINGENYHVLQALKSAHLGKIDLIYIDPPYNTGSDSWIYNDRYVDANDRTRSSKWLSFMERRLLIARDLLKPTGVIIVAIGDDEQHRLRMLLDQVFHPQNFISNIVWQGGRKNDSRYVSNGADYMLVYAKNEEALTQAEIEWREKKPGVDEALDKAAEIWAATNGDHAEATKRWRAWIKDFKKTGVASDAVTRFVSLDADGRPIRTDGNLTSPNPRPNLQYDLLHPRTRKPVPMPPNGWRYSRETMSDLVERGLIHFGPTETSGVGGISRLEEMNSQVPESVFVRDRNASSARLTEILGAKRFPNPKDPDVLMRWIALAAPDDAVILDFFGGSGTTTEAVLRLNAEDGGTRRSILVTNNEVGAKQAKALRKAGHHPGDPDWNAWGVFEYVTRPRISTVVTGKRPDGSVYSDGMSANVEFFDLHYLDPGTVRRGREFAAIAPLLWLEAGATDERIGEPTESGWALTGRYGVLFDTDATVRFAEAVTKAVLDGTDIRVCFVVTDSDTAYERALSRLPQGVPVKRLYEDYLTNFEINTQGGA</sequence>
<evidence type="ECO:0000313" key="7">
    <source>
        <dbReference type="Proteomes" id="UP000479241"/>
    </source>
</evidence>
<keyword evidence="4" id="KW-0949">S-adenosyl-L-methionine</keyword>
<dbReference type="EMBL" id="JAAGWG010000023">
    <property type="protein sequence ID" value="NEK86949.1"/>
    <property type="molecule type" value="Genomic_DNA"/>
</dbReference>
<keyword evidence="2 6" id="KW-0489">Methyltransferase</keyword>
<dbReference type="InterPro" id="IPR029063">
    <property type="entry name" value="SAM-dependent_MTases_sf"/>
</dbReference>
<evidence type="ECO:0000256" key="1">
    <source>
        <dbReference type="ARBA" id="ARBA00006594"/>
    </source>
</evidence>
<dbReference type="Pfam" id="PF01555">
    <property type="entry name" value="N6_N4_Mtase"/>
    <property type="match status" value="1"/>
</dbReference>
<organism evidence="6 7">
    <name type="scientific">Blastococcus saxobsidens</name>
    <dbReference type="NCBI Taxonomy" id="138336"/>
    <lineage>
        <taxon>Bacteria</taxon>
        <taxon>Bacillati</taxon>
        <taxon>Actinomycetota</taxon>
        <taxon>Actinomycetes</taxon>
        <taxon>Geodermatophilales</taxon>
        <taxon>Geodermatophilaceae</taxon>
        <taxon>Blastococcus</taxon>
    </lineage>
</organism>
<evidence type="ECO:0000256" key="2">
    <source>
        <dbReference type="ARBA" id="ARBA00022603"/>
    </source>
</evidence>
<dbReference type="InterPro" id="IPR002052">
    <property type="entry name" value="DNA_methylase_N6_adenine_CS"/>
</dbReference>
<accession>A0A6L9W592</accession>
<reference evidence="6 7" key="1">
    <citation type="submission" date="2019-12" db="EMBL/GenBank/DDBJ databases">
        <title>the WGS of Blastococcus saxobsidens 67B17.</title>
        <authorList>
            <person name="Jiang Z."/>
        </authorList>
    </citation>
    <scope>NUCLEOTIDE SEQUENCE [LARGE SCALE GENOMIC DNA]</scope>
    <source>
        <strain evidence="6 7">67B17</strain>
    </source>
</reference>
<name>A0A6L9W592_9ACTN</name>